<dbReference type="PROSITE" id="PS00409">
    <property type="entry name" value="PROKAR_NTER_METHYL"/>
    <property type="match status" value="1"/>
</dbReference>
<feature type="transmembrane region" description="Helical" evidence="1">
    <location>
        <begin position="20"/>
        <end position="42"/>
    </location>
</feature>
<proteinExistence type="predicted"/>
<dbReference type="Proteomes" id="UP000295543">
    <property type="component" value="Unassembled WGS sequence"/>
</dbReference>
<dbReference type="AlphaFoldDB" id="A0A4R5U6V4"/>
<dbReference type="SUPFAM" id="SSF54523">
    <property type="entry name" value="Pili subunits"/>
    <property type="match status" value="1"/>
</dbReference>
<sequence>MRTSVFCLPDPTGSRGVDVSGFSLLEMLVVLTLVSIMVALIAPRLANTVQAIQVSGDRAETVRQIERLPLLARTAGLDLRFGPGQLIAHEGVAIPEGWTLTALTPLRVAANGICSAAKVRVTGAGVTEEWSIGAPDCRVAGHA</sequence>
<organism evidence="2 3">
    <name type="scientific">Luteimonas terrae</name>
    <dbReference type="NCBI Taxonomy" id="1530191"/>
    <lineage>
        <taxon>Bacteria</taxon>
        <taxon>Pseudomonadati</taxon>
        <taxon>Pseudomonadota</taxon>
        <taxon>Gammaproteobacteria</taxon>
        <taxon>Lysobacterales</taxon>
        <taxon>Lysobacteraceae</taxon>
        <taxon>Luteimonas</taxon>
    </lineage>
</organism>
<dbReference type="Pfam" id="PF07963">
    <property type="entry name" value="N_methyl"/>
    <property type="match status" value="1"/>
</dbReference>
<dbReference type="EMBL" id="SMTG01000005">
    <property type="protein sequence ID" value="TDK29975.1"/>
    <property type="molecule type" value="Genomic_DNA"/>
</dbReference>
<evidence type="ECO:0000256" key="1">
    <source>
        <dbReference type="SAM" id="Phobius"/>
    </source>
</evidence>
<dbReference type="InterPro" id="IPR012902">
    <property type="entry name" value="N_methyl_site"/>
</dbReference>
<accession>A0A4R5U6V4</accession>
<reference evidence="2 3" key="1">
    <citation type="submission" date="2019-03" db="EMBL/GenBank/DDBJ databases">
        <title>Luteimonas zhaokaii sp.nov., isolated from the rectal contents of Plateau pika in Yushu, Qinghai Province, China.</title>
        <authorList>
            <person name="Zhang G."/>
        </authorList>
    </citation>
    <scope>NUCLEOTIDE SEQUENCE [LARGE SCALE GENOMIC DNA]</scope>
    <source>
        <strain evidence="2 3">THG-MD21</strain>
    </source>
</reference>
<evidence type="ECO:0000313" key="2">
    <source>
        <dbReference type="EMBL" id="TDK29975.1"/>
    </source>
</evidence>
<keyword evidence="3" id="KW-1185">Reference proteome</keyword>
<dbReference type="NCBIfam" id="TIGR02532">
    <property type="entry name" value="IV_pilin_GFxxxE"/>
    <property type="match status" value="1"/>
</dbReference>
<evidence type="ECO:0000313" key="3">
    <source>
        <dbReference type="Proteomes" id="UP000295543"/>
    </source>
</evidence>
<dbReference type="InterPro" id="IPR045584">
    <property type="entry name" value="Pilin-like"/>
</dbReference>
<keyword evidence="1" id="KW-0472">Membrane</keyword>
<dbReference type="RefSeq" id="WP_133394168.1">
    <property type="nucleotide sequence ID" value="NZ_SMTG01000005.1"/>
</dbReference>
<dbReference type="OrthoDB" id="6058242at2"/>
<keyword evidence="1" id="KW-1133">Transmembrane helix</keyword>
<comment type="caution">
    <text evidence="2">The sequence shown here is derived from an EMBL/GenBank/DDBJ whole genome shotgun (WGS) entry which is preliminary data.</text>
</comment>
<gene>
    <name evidence="2" type="ORF">E2F49_12275</name>
</gene>
<keyword evidence="1" id="KW-0812">Transmembrane</keyword>
<protein>
    <submittedName>
        <fullName evidence="2">Type II secretion system protein</fullName>
    </submittedName>
</protein>
<name>A0A4R5U6V4_9GAMM</name>